<feature type="binding site" evidence="1">
    <location>
        <position position="203"/>
    </location>
    <ligand>
        <name>dUMP</name>
        <dbReference type="ChEBI" id="CHEBI:246422"/>
        <note>ligand shared between dimeric partners</note>
    </ligand>
</feature>
<accession>A0A5C0UHX0</accession>
<dbReference type="HAMAP" id="MF_01408">
    <property type="entry name" value="ThyX"/>
    <property type="match status" value="1"/>
</dbReference>
<name>A0A5C0UHX0_9PROT</name>
<sequence length="280" mass="32269">MENTTKRAMSHELEKILFEEIKVLDQGFVRVIDYMGNDSSIVQAARISYGKGTKTQSSDAGLINYLFKNAHTSVFEMCEIKLHIKAPIFVARQWLRHRTANVNEYSARYSEMEDSFYLPNKEDIKGQDKTNKQARGLELEDSIKQESQDMIHNLNTESYKAYLSLLEKGVARELARGILPTNIYTQFYWKIDLNNLLRFVMLRSSNHSQQEIKAYSDTIKHILKLWTPMVYNAFTNFNQMSLSANAIEVIKKAIKGEKVSREGTSIGKSEWKSLEEAFGI</sequence>
<feature type="binding site" evidence="1">
    <location>
        <position position="104"/>
    </location>
    <ligand>
        <name>FAD</name>
        <dbReference type="ChEBI" id="CHEBI:57692"/>
        <note>ligand shared between neighboring subunits</note>
    </ligand>
</feature>
<feature type="binding site" evidence="1">
    <location>
        <begin position="192"/>
        <end position="194"/>
    </location>
    <ligand>
        <name>FAD</name>
        <dbReference type="ChEBI" id="CHEBI:57692"/>
        <note>ligand shared between neighboring subunits</note>
    </ligand>
</feature>
<dbReference type="GO" id="GO:0006235">
    <property type="term" value="P:dTTP biosynthetic process"/>
    <property type="evidence" value="ECO:0007669"/>
    <property type="project" value="UniProtKB-UniRule"/>
</dbReference>
<proteinExistence type="inferred from homology"/>
<dbReference type="EC" id="2.1.1.148" evidence="1"/>
<dbReference type="EMBL" id="CP043314">
    <property type="protein sequence ID" value="QEK39330.1"/>
    <property type="molecule type" value="Genomic_DNA"/>
</dbReference>
<comment type="caution">
    <text evidence="1">Lacks conserved residue(s) required for the propagation of feature annotation.</text>
</comment>
<feature type="binding site" evidence="1">
    <location>
        <position position="73"/>
    </location>
    <ligand>
        <name>FAD</name>
        <dbReference type="ChEBI" id="CHEBI:57692"/>
        <note>ligand shared between neighboring subunits</note>
    </ligand>
</feature>
<evidence type="ECO:0000313" key="3">
    <source>
        <dbReference type="Proteomes" id="UP000324924"/>
    </source>
</evidence>
<dbReference type="CDD" id="cd20175">
    <property type="entry name" value="ThyX"/>
    <property type="match status" value="1"/>
</dbReference>
<feature type="binding site" description="in other chain" evidence="1">
    <location>
        <begin position="104"/>
        <end position="108"/>
    </location>
    <ligand>
        <name>dUMP</name>
        <dbReference type="ChEBI" id="CHEBI:246422"/>
        <note>ligand shared between dimeric partners</note>
    </ligand>
</feature>
<dbReference type="PROSITE" id="PS51331">
    <property type="entry name" value="THYX"/>
    <property type="match status" value="1"/>
</dbReference>
<comment type="subunit">
    <text evidence="1">Homotetramer.</text>
</comment>
<dbReference type="Proteomes" id="UP000324924">
    <property type="component" value="Chromosome"/>
</dbReference>
<protein>
    <recommendedName>
        <fullName evidence="1">Flavin-dependent thymidylate synthase</fullName>
        <shortName evidence="1">FDTS</shortName>
        <ecNumber evidence="1">2.1.1.148</ecNumber>
    </recommendedName>
    <alternativeName>
        <fullName evidence="1">FAD-dependent thymidylate synthase</fullName>
    </alternativeName>
    <alternativeName>
        <fullName evidence="1">Thymidylate synthase ThyX</fullName>
        <shortName evidence="1">TS</shortName>
        <shortName evidence="1">TSase</shortName>
    </alternativeName>
</protein>
<dbReference type="Pfam" id="PF02511">
    <property type="entry name" value="Thy1"/>
    <property type="match status" value="1"/>
</dbReference>
<keyword evidence="1 2" id="KW-0489">Methyltransferase</keyword>
<dbReference type="GO" id="GO:0032259">
    <property type="term" value="P:methylation"/>
    <property type="evidence" value="ECO:0007669"/>
    <property type="project" value="UniProtKB-KW"/>
</dbReference>
<dbReference type="KEGG" id="nabu:FZC36_02335"/>
<comment type="function">
    <text evidence="1">Catalyzes the reductive methylation of 2'-deoxyuridine-5'-monophosphate (dUMP) to 2'-deoxythymidine-5'-monophosphate (dTMP) while utilizing 5,10-methylenetetrahydrofolate (mTHF) as the methyl donor, and NADPH and FADH(2) as the reductant.</text>
</comment>
<dbReference type="PANTHER" id="PTHR34934">
    <property type="entry name" value="FLAVIN-DEPENDENT THYMIDYLATE SYNTHASE"/>
    <property type="match status" value="1"/>
</dbReference>
<keyword evidence="3" id="KW-1185">Reference proteome</keyword>
<keyword evidence="1" id="KW-0274">FAD</keyword>
<comment type="pathway">
    <text evidence="1">Pyrimidine metabolism; dTTP biosynthesis.</text>
</comment>
<feature type="binding site" evidence="1">
    <location>
        <begin position="93"/>
        <end position="96"/>
    </location>
    <ligand>
        <name>dUMP</name>
        <dbReference type="ChEBI" id="CHEBI:246422"/>
        <note>ligand shared between dimeric partners</note>
    </ligand>
</feature>
<keyword evidence="1 2" id="KW-0808">Transferase</keyword>
<dbReference type="GO" id="GO:0050660">
    <property type="term" value="F:flavin adenine dinucleotide binding"/>
    <property type="evidence" value="ECO:0007669"/>
    <property type="project" value="UniProtKB-UniRule"/>
</dbReference>
<dbReference type="UniPathway" id="UPA00575"/>
<comment type="similarity">
    <text evidence="1">Belongs to the thymidylate synthase ThyX family.</text>
</comment>
<evidence type="ECO:0000313" key="2">
    <source>
        <dbReference type="EMBL" id="QEK39330.1"/>
    </source>
</evidence>
<organism evidence="2 3">
    <name type="scientific">Candidatus Nesciobacter abundans</name>
    <dbReference type="NCBI Taxonomy" id="2601668"/>
    <lineage>
        <taxon>Bacteria</taxon>
        <taxon>Pseudomonadati</taxon>
        <taxon>Pseudomonadota</taxon>
        <taxon>Alphaproteobacteria</taxon>
        <taxon>Holosporales</taxon>
        <taxon>Holosporaceae</taxon>
        <taxon>Candidatus Nesciobacter</taxon>
    </lineage>
</organism>
<reference evidence="2 3" key="1">
    <citation type="submission" date="2019-08" db="EMBL/GenBank/DDBJ databases">
        <title>Highly reduced genomes of protist endosymbionts show evolutionary convergence.</title>
        <authorList>
            <person name="George E."/>
            <person name="Husnik F."/>
            <person name="Tashyreva D."/>
            <person name="Prokopchuk G."/>
            <person name="Horak A."/>
            <person name="Kwong W.K."/>
            <person name="Lukes J."/>
            <person name="Keeling P.J."/>
        </authorList>
    </citation>
    <scope>NUCLEOTIDE SEQUENCE [LARGE SCALE GENOMIC DNA]</scope>
    <source>
        <strain evidence="2">1604HC</strain>
    </source>
</reference>
<feature type="binding site" description="in other chain" evidence="1">
    <location>
        <position position="176"/>
    </location>
    <ligand>
        <name>dUMP</name>
        <dbReference type="ChEBI" id="CHEBI:246422"/>
        <note>ligand shared between dimeric partners</note>
    </ligand>
</feature>
<dbReference type="GO" id="GO:0004799">
    <property type="term" value="F:thymidylate synthase activity"/>
    <property type="evidence" value="ECO:0007669"/>
    <property type="project" value="TreeGrafter"/>
</dbReference>
<dbReference type="InterPro" id="IPR003669">
    <property type="entry name" value="Thymidylate_synthase_ThyX"/>
</dbReference>
<keyword evidence="1" id="KW-0285">Flavoprotein</keyword>
<dbReference type="GO" id="GO:0070402">
    <property type="term" value="F:NADPH binding"/>
    <property type="evidence" value="ECO:0007669"/>
    <property type="project" value="TreeGrafter"/>
</dbReference>
<dbReference type="GO" id="GO:0006231">
    <property type="term" value="P:dTMP biosynthetic process"/>
    <property type="evidence" value="ECO:0007669"/>
    <property type="project" value="UniProtKB-UniRule"/>
</dbReference>
<keyword evidence="1" id="KW-0545">Nucleotide biosynthesis</keyword>
<dbReference type="NCBIfam" id="TIGR02170">
    <property type="entry name" value="thyX"/>
    <property type="match status" value="1"/>
</dbReference>
<comment type="catalytic activity">
    <reaction evidence="1">
        <text>dUMP + (6R)-5,10-methylene-5,6,7,8-tetrahydrofolate + NADPH + H(+) = dTMP + (6S)-5,6,7,8-tetrahydrofolate + NADP(+)</text>
        <dbReference type="Rhea" id="RHEA:29043"/>
        <dbReference type="ChEBI" id="CHEBI:15378"/>
        <dbReference type="ChEBI" id="CHEBI:15636"/>
        <dbReference type="ChEBI" id="CHEBI:57453"/>
        <dbReference type="ChEBI" id="CHEBI:57783"/>
        <dbReference type="ChEBI" id="CHEBI:58349"/>
        <dbReference type="ChEBI" id="CHEBI:63528"/>
        <dbReference type="ChEBI" id="CHEBI:246422"/>
        <dbReference type="EC" id="2.1.1.148"/>
    </reaction>
</comment>
<feature type="active site" description="Involved in ionization of N3 of dUMP, leading to its activation" evidence="1">
    <location>
        <position position="203"/>
    </location>
</feature>
<dbReference type="AlphaFoldDB" id="A0A5C0UHX0"/>
<feature type="binding site" evidence="1">
    <location>
        <begin position="96"/>
        <end position="98"/>
    </location>
    <ligand>
        <name>FAD</name>
        <dbReference type="ChEBI" id="CHEBI:57692"/>
        <note>ligand shared between neighboring subunits</note>
    </ligand>
</feature>
<dbReference type="GO" id="GO:0050797">
    <property type="term" value="F:thymidylate synthase (FAD) activity"/>
    <property type="evidence" value="ECO:0007669"/>
    <property type="project" value="UniProtKB-UniRule"/>
</dbReference>
<dbReference type="SUPFAM" id="SSF69796">
    <property type="entry name" value="Thymidylate synthase-complementing protein Thy1"/>
    <property type="match status" value="1"/>
</dbReference>
<gene>
    <name evidence="1" type="primary">thyX</name>
    <name evidence="2" type="ORF">FZC36_02335</name>
</gene>
<dbReference type="InterPro" id="IPR036098">
    <property type="entry name" value="Thymidylate_synthase_ThyX_sf"/>
</dbReference>
<comment type="cofactor">
    <cofactor evidence="1">
        <name>FAD</name>
        <dbReference type="ChEBI" id="CHEBI:57692"/>
    </cofactor>
    <text evidence="1">Binds 4 FAD per tetramer. Each FAD binding site is formed by three monomers.</text>
</comment>
<dbReference type="PANTHER" id="PTHR34934:SF1">
    <property type="entry name" value="FLAVIN-DEPENDENT THYMIDYLATE SYNTHASE"/>
    <property type="match status" value="1"/>
</dbReference>
<evidence type="ECO:0000256" key="1">
    <source>
        <dbReference type="HAMAP-Rule" id="MF_01408"/>
    </source>
</evidence>
<keyword evidence="1" id="KW-0521">NADP</keyword>
<dbReference type="OrthoDB" id="9774464at2"/>
<dbReference type="Gene3D" id="3.30.1360.170">
    <property type="match status" value="1"/>
</dbReference>